<feature type="compositionally biased region" description="Polar residues" evidence="2">
    <location>
        <begin position="60"/>
        <end position="75"/>
    </location>
</feature>
<feature type="coiled-coil region" evidence="1">
    <location>
        <begin position="6"/>
        <end position="33"/>
    </location>
</feature>
<reference evidence="3" key="1">
    <citation type="submission" date="2019-08" db="EMBL/GenBank/DDBJ databases">
        <title>The genome of the North American firefly Photinus pyralis.</title>
        <authorList>
            <consortium name="Photinus pyralis genome working group"/>
            <person name="Fallon T.R."/>
            <person name="Sander Lower S.E."/>
            <person name="Weng J.-K."/>
        </authorList>
    </citation>
    <scope>NUCLEOTIDE SEQUENCE</scope>
    <source>
        <strain evidence="3">TRF0915ILg1</strain>
        <tissue evidence="3">Whole body</tissue>
    </source>
</reference>
<feature type="compositionally biased region" description="Basic and acidic residues" evidence="2">
    <location>
        <begin position="76"/>
        <end position="93"/>
    </location>
</feature>
<accession>A0A8K0CGK2</accession>
<keyword evidence="4" id="KW-1185">Reference proteome</keyword>
<dbReference type="AlphaFoldDB" id="A0A8K0CGK2"/>
<feature type="region of interest" description="Disordered" evidence="2">
    <location>
        <begin position="55"/>
        <end position="112"/>
    </location>
</feature>
<dbReference type="Proteomes" id="UP000801492">
    <property type="component" value="Unassembled WGS sequence"/>
</dbReference>
<evidence type="ECO:0000256" key="1">
    <source>
        <dbReference type="SAM" id="Coils"/>
    </source>
</evidence>
<dbReference type="OrthoDB" id="6436112at2759"/>
<dbReference type="GO" id="GO:0000981">
    <property type="term" value="F:DNA-binding transcription factor activity, RNA polymerase II-specific"/>
    <property type="evidence" value="ECO:0007669"/>
    <property type="project" value="TreeGrafter"/>
</dbReference>
<evidence type="ECO:0000313" key="3">
    <source>
        <dbReference type="EMBL" id="KAF2883450.1"/>
    </source>
</evidence>
<sequence>IIQKRLRREKRARRRLQEQIEIEVKRRIQLEDALKAAGASDQVRIINEKIAQQAEAQRPNCKTMNNNTTSSQNPTIDRERTERTEHPEKERVESPTTAYGQSVREPPPQEAKPWGYSGIDLMNTGAAFWQNYSESLAQELEMERKSRHQQVERDVKSPLQERSSYYKNSVLFTSTAT</sequence>
<protein>
    <recommendedName>
        <fullName evidence="5">Dachshund</fullName>
    </recommendedName>
</protein>
<dbReference type="GO" id="GO:0005667">
    <property type="term" value="C:transcription regulator complex"/>
    <property type="evidence" value="ECO:0007669"/>
    <property type="project" value="TreeGrafter"/>
</dbReference>
<dbReference type="EMBL" id="VTPC01090411">
    <property type="protein sequence ID" value="KAF2883450.1"/>
    <property type="molecule type" value="Genomic_DNA"/>
</dbReference>
<comment type="caution">
    <text evidence="3">The sequence shown here is derived from an EMBL/GenBank/DDBJ whole genome shotgun (WGS) entry which is preliminary data.</text>
</comment>
<name>A0A8K0CGK2_IGNLU</name>
<keyword evidence="1" id="KW-0175">Coiled coil</keyword>
<proteinExistence type="predicted"/>
<organism evidence="3 4">
    <name type="scientific">Ignelater luminosus</name>
    <name type="common">Cucubano</name>
    <name type="synonym">Pyrophorus luminosus</name>
    <dbReference type="NCBI Taxonomy" id="2038154"/>
    <lineage>
        <taxon>Eukaryota</taxon>
        <taxon>Metazoa</taxon>
        <taxon>Ecdysozoa</taxon>
        <taxon>Arthropoda</taxon>
        <taxon>Hexapoda</taxon>
        <taxon>Insecta</taxon>
        <taxon>Pterygota</taxon>
        <taxon>Neoptera</taxon>
        <taxon>Endopterygota</taxon>
        <taxon>Coleoptera</taxon>
        <taxon>Polyphaga</taxon>
        <taxon>Elateriformia</taxon>
        <taxon>Elateroidea</taxon>
        <taxon>Elateridae</taxon>
        <taxon>Agrypninae</taxon>
        <taxon>Pyrophorini</taxon>
        <taxon>Ignelater</taxon>
    </lineage>
</organism>
<evidence type="ECO:0000256" key="2">
    <source>
        <dbReference type="SAM" id="MobiDB-lite"/>
    </source>
</evidence>
<dbReference type="GO" id="GO:0000978">
    <property type="term" value="F:RNA polymerase II cis-regulatory region sequence-specific DNA binding"/>
    <property type="evidence" value="ECO:0007669"/>
    <property type="project" value="TreeGrafter"/>
</dbReference>
<evidence type="ECO:0008006" key="5">
    <source>
        <dbReference type="Google" id="ProtNLM"/>
    </source>
</evidence>
<evidence type="ECO:0000313" key="4">
    <source>
        <dbReference type="Proteomes" id="UP000801492"/>
    </source>
</evidence>
<dbReference type="PANTHER" id="PTHR12577:SF6">
    <property type="entry name" value="DACHSHUND, ISOFORM B"/>
    <property type="match status" value="1"/>
</dbReference>
<gene>
    <name evidence="3" type="ORF">ILUMI_22723</name>
</gene>
<dbReference type="PANTHER" id="PTHR12577">
    <property type="entry name" value="DACHSHUND"/>
    <property type="match status" value="1"/>
</dbReference>
<dbReference type="GO" id="GO:0005634">
    <property type="term" value="C:nucleus"/>
    <property type="evidence" value="ECO:0007669"/>
    <property type="project" value="TreeGrafter"/>
</dbReference>
<feature type="non-terminal residue" evidence="3">
    <location>
        <position position="177"/>
    </location>
</feature>
<dbReference type="InterPro" id="IPR052417">
    <property type="entry name" value="Dachshund_domain"/>
</dbReference>